<keyword evidence="2" id="KW-1185">Reference proteome</keyword>
<reference evidence="3" key="1">
    <citation type="submission" date="2022-11" db="UniProtKB">
        <authorList>
            <consortium name="WormBaseParasite"/>
        </authorList>
    </citation>
    <scope>IDENTIFICATION</scope>
</reference>
<accession>A0A915CWZ1</accession>
<organism evidence="2 3">
    <name type="scientific">Ditylenchus dipsaci</name>
    <dbReference type="NCBI Taxonomy" id="166011"/>
    <lineage>
        <taxon>Eukaryota</taxon>
        <taxon>Metazoa</taxon>
        <taxon>Ecdysozoa</taxon>
        <taxon>Nematoda</taxon>
        <taxon>Chromadorea</taxon>
        <taxon>Rhabditida</taxon>
        <taxon>Tylenchina</taxon>
        <taxon>Tylenchomorpha</taxon>
        <taxon>Sphaerularioidea</taxon>
        <taxon>Anguinidae</taxon>
        <taxon>Anguininae</taxon>
        <taxon>Ditylenchus</taxon>
    </lineage>
</organism>
<proteinExistence type="predicted"/>
<dbReference type="AlphaFoldDB" id="A0A915CWZ1"/>
<dbReference type="WBParaSite" id="jg13127">
    <property type="protein sequence ID" value="jg13127"/>
    <property type="gene ID" value="jg13127"/>
</dbReference>
<protein>
    <submittedName>
        <fullName evidence="3">Uncharacterized protein</fullName>
    </submittedName>
</protein>
<name>A0A915CWZ1_9BILA</name>
<feature type="signal peptide" evidence="1">
    <location>
        <begin position="1"/>
        <end position="19"/>
    </location>
</feature>
<evidence type="ECO:0000313" key="2">
    <source>
        <dbReference type="Proteomes" id="UP000887574"/>
    </source>
</evidence>
<evidence type="ECO:0000313" key="3">
    <source>
        <dbReference type="WBParaSite" id="jg13127"/>
    </source>
</evidence>
<evidence type="ECO:0000256" key="1">
    <source>
        <dbReference type="SAM" id="SignalP"/>
    </source>
</evidence>
<sequence>MRAFLVVLAVAILLVVVESKKKHPHHKPGHSSPAVTIIKAGGDKCTVKECITARDALTKKVDEDDGAEKICNQYKTVMDCFHKHTCSLGYAMDEESATDIVETVSDDDGSGDGDEDNGGGQLTAFNLALGACTGFALLLVNKLN</sequence>
<feature type="chain" id="PRO_5037355660" evidence="1">
    <location>
        <begin position="20"/>
        <end position="144"/>
    </location>
</feature>
<dbReference type="Proteomes" id="UP000887574">
    <property type="component" value="Unplaced"/>
</dbReference>
<keyword evidence="1" id="KW-0732">Signal</keyword>